<dbReference type="Pfam" id="PF01510">
    <property type="entry name" value="Amidase_2"/>
    <property type="match status" value="1"/>
</dbReference>
<dbReference type="RefSeq" id="WP_306817664.1">
    <property type="nucleotide sequence ID" value="NZ_JANJZD010000024.1"/>
</dbReference>
<dbReference type="GO" id="GO:0009253">
    <property type="term" value="P:peptidoglycan catabolic process"/>
    <property type="evidence" value="ECO:0007669"/>
    <property type="project" value="InterPro"/>
</dbReference>
<dbReference type="Gene3D" id="3.40.80.10">
    <property type="entry name" value="Peptidoglycan recognition protein-like"/>
    <property type="match status" value="1"/>
</dbReference>
<dbReference type="Gene3D" id="4.10.80.30">
    <property type="entry name" value="DNA polymerase, domain 6"/>
    <property type="match status" value="1"/>
</dbReference>
<evidence type="ECO:0000313" key="3">
    <source>
        <dbReference type="EMBL" id="SOY31015.1"/>
    </source>
</evidence>
<keyword evidence="4" id="KW-1185">Reference proteome</keyword>
<dbReference type="EMBL" id="OFSM01000021">
    <property type="protein sequence ID" value="SOY31015.1"/>
    <property type="molecule type" value="Genomic_DNA"/>
</dbReference>
<evidence type="ECO:0000313" key="4">
    <source>
        <dbReference type="Proteomes" id="UP000236311"/>
    </source>
</evidence>
<dbReference type="AlphaFoldDB" id="A0A2K4ZKP1"/>
<dbReference type="GO" id="GO:0016798">
    <property type="term" value="F:hydrolase activity, acting on glycosyl bonds"/>
    <property type="evidence" value="ECO:0007669"/>
    <property type="project" value="UniProtKB-KW"/>
</dbReference>
<dbReference type="InterPro" id="IPR002502">
    <property type="entry name" value="Amidase_domain"/>
</dbReference>
<dbReference type="EC" id="3.2.1.-" evidence="3"/>
<dbReference type="InterPro" id="IPR002901">
    <property type="entry name" value="MGlyc_endo_b_GlcNAc-like_dom"/>
</dbReference>
<dbReference type="PANTHER" id="PTHR33308">
    <property type="entry name" value="PEPTIDOGLYCAN HYDROLASE FLGJ"/>
    <property type="match status" value="1"/>
</dbReference>
<organism evidence="3 4">
    <name type="scientific">Acetatifactor muris</name>
    <dbReference type="NCBI Taxonomy" id="879566"/>
    <lineage>
        <taxon>Bacteria</taxon>
        <taxon>Bacillati</taxon>
        <taxon>Bacillota</taxon>
        <taxon>Clostridia</taxon>
        <taxon>Lachnospirales</taxon>
        <taxon>Lachnospiraceae</taxon>
        <taxon>Acetatifactor</taxon>
    </lineage>
</organism>
<dbReference type="InterPro" id="IPR036505">
    <property type="entry name" value="Amidase/PGRP_sf"/>
</dbReference>
<dbReference type="GO" id="GO:0008745">
    <property type="term" value="F:N-acetylmuramoyl-L-alanine amidase activity"/>
    <property type="evidence" value="ECO:0007669"/>
    <property type="project" value="InterPro"/>
</dbReference>
<name>A0A2K4ZKP1_9FIRM</name>
<accession>A0A2K4ZKP1</accession>
<evidence type="ECO:0000259" key="2">
    <source>
        <dbReference type="SMART" id="SM00047"/>
    </source>
</evidence>
<dbReference type="GO" id="GO:0004040">
    <property type="term" value="F:amidase activity"/>
    <property type="evidence" value="ECO:0007669"/>
    <property type="project" value="InterPro"/>
</dbReference>
<dbReference type="SMART" id="SM00047">
    <property type="entry name" value="LYZ2"/>
    <property type="match status" value="1"/>
</dbReference>
<dbReference type="CDD" id="cd06583">
    <property type="entry name" value="PGRP"/>
    <property type="match status" value="1"/>
</dbReference>
<protein>
    <submittedName>
        <fullName evidence="3">Exo-glucosaminidase LytG</fullName>
        <ecNumber evidence="3">3.2.1.-</ecNumber>
    </submittedName>
</protein>
<sequence length="603" mass="65760">MSEQEFIQAVSECAVKDMGASGILASVSIAQAILESGYGTTELALNANNFFGMKCSLSGNTWDSAWDGVSKYTKQTKEQDPDGKEYTVTADFRRYPDMESSVRDHSCYLNGAMNGNTLRYAGLKGEKDYKTAIQIIKDGGYATDVSYVSKVCGIIERFCLTKFDAVVESTESEEKMSITIIEKMATQNPCYKAGVGITLKGGMLHSVGCPQPDPLVFVKNWQRSSASVCVHAVVGKDAVVYQLLPWNMKGWHCGSGRNGSGNNSLISIEMTEPASIKYTGGATWIETGNGANTKSHVLATYANAVQFFAHICKKFGFNPEDSNVLMSHHEGNVKGIASNHGDVEHIWSRYGLSMDQFRKDVKKAMAGGDITTVPWVPVDIASDDTSGQKINALNGSVTVVYKGVDGLNIRKAPSITAEVDQIVHEGTFVVAGISADEKWYKLESGLFITAIPDYVSFKATEEQKASTAGTGYYRVRTNWVDSGSQIGAFKDQNNAIELCKQNSGYKVFDDSGNEVYPCISSAVTDREFKFQVTISDLRIRKGAGTTFDYHKKNGQAVYTGKGTFTIVKTKDGAGAKLWGLLKSYETKEDGWIALDEEYGKILN</sequence>
<dbReference type="Gene3D" id="1.10.530.10">
    <property type="match status" value="1"/>
</dbReference>
<dbReference type="Pfam" id="PF01832">
    <property type="entry name" value="Glucosaminidase"/>
    <property type="match status" value="1"/>
</dbReference>
<dbReference type="Proteomes" id="UP000236311">
    <property type="component" value="Unassembled WGS sequence"/>
</dbReference>
<dbReference type="PANTHER" id="PTHR33308:SF10">
    <property type="entry name" value="EXO-GLUCOSAMINIDASE LYTG"/>
    <property type="match status" value="1"/>
</dbReference>
<keyword evidence="3" id="KW-0326">Glycosidase</keyword>
<reference evidence="3 4" key="1">
    <citation type="submission" date="2018-01" db="EMBL/GenBank/DDBJ databases">
        <authorList>
            <person name="Gaut B.S."/>
            <person name="Morton B.R."/>
            <person name="Clegg M.T."/>
            <person name="Duvall M.R."/>
        </authorList>
    </citation>
    <scope>NUCLEOTIDE SEQUENCE [LARGE SCALE GENOMIC DNA]</scope>
    <source>
        <strain evidence="3">GP69</strain>
    </source>
</reference>
<dbReference type="SUPFAM" id="SSF55846">
    <property type="entry name" value="N-acetylmuramoyl-L-alanine amidase-like"/>
    <property type="match status" value="1"/>
</dbReference>
<keyword evidence="1 3" id="KW-0378">Hydrolase</keyword>
<evidence type="ECO:0000256" key="1">
    <source>
        <dbReference type="ARBA" id="ARBA00022801"/>
    </source>
</evidence>
<proteinExistence type="predicted"/>
<dbReference type="InterPro" id="IPR051056">
    <property type="entry name" value="Glycosyl_Hydrolase_73"/>
</dbReference>
<gene>
    <name evidence="3" type="primary">lytG</name>
    <name evidence="3" type="ORF">AMURIS_03749</name>
</gene>
<feature type="domain" description="Mannosyl-glycoprotein endo-beta-N-acetylglucosamidase-like" evidence="2">
    <location>
        <begin position="2"/>
        <end position="164"/>
    </location>
</feature>